<evidence type="ECO:0000313" key="5">
    <source>
        <dbReference type="EMBL" id="EKX40984.1"/>
    </source>
</evidence>
<dbReference type="OrthoDB" id="416832at2759"/>
<dbReference type="AlphaFoldDB" id="L1IYK5"/>
<dbReference type="GO" id="GO:0004674">
    <property type="term" value="F:protein serine/threonine kinase activity"/>
    <property type="evidence" value="ECO:0007669"/>
    <property type="project" value="UniProtKB-KW"/>
</dbReference>
<dbReference type="RefSeq" id="XP_005827964.1">
    <property type="nucleotide sequence ID" value="XM_005827907.1"/>
</dbReference>
<reference evidence="5 7" key="1">
    <citation type="journal article" date="2012" name="Nature">
        <title>Algal genomes reveal evolutionary mosaicism and the fate of nucleomorphs.</title>
        <authorList>
            <consortium name="DOE Joint Genome Institute"/>
            <person name="Curtis B.A."/>
            <person name="Tanifuji G."/>
            <person name="Burki F."/>
            <person name="Gruber A."/>
            <person name="Irimia M."/>
            <person name="Maruyama S."/>
            <person name="Arias M.C."/>
            <person name="Ball S.G."/>
            <person name="Gile G.H."/>
            <person name="Hirakawa Y."/>
            <person name="Hopkins J.F."/>
            <person name="Kuo A."/>
            <person name="Rensing S.A."/>
            <person name="Schmutz J."/>
            <person name="Symeonidi A."/>
            <person name="Elias M."/>
            <person name="Eveleigh R.J."/>
            <person name="Herman E.K."/>
            <person name="Klute M.J."/>
            <person name="Nakayama T."/>
            <person name="Obornik M."/>
            <person name="Reyes-Prieto A."/>
            <person name="Armbrust E.V."/>
            <person name="Aves S.J."/>
            <person name="Beiko R.G."/>
            <person name="Coutinho P."/>
            <person name="Dacks J.B."/>
            <person name="Durnford D.G."/>
            <person name="Fast N.M."/>
            <person name="Green B.R."/>
            <person name="Grisdale C.J."/>
            <person name="Hempel F."/>
            <person name="Henrissat B."/>
            <person name="Hoppner M.P."/>
            <person name="Ishida K."/>
            <person name="Kim E."/>
            <person name="Koreny L."/>
            <person name="Kroth P.G."/>
            <person name="Liu Y."/>
            <person name="Malik S.B."/>
            <person name="Maier U.G."/>
            <person name="McRose D."/>
            <person name="Mock T."/>
            <person name="Neilson J.A."/>
            <person name="Onodera N.T."/>
            <person name="Poole A.M."/>
            <person name="Pritham E.J."/>
            <person name="Richards T.A."/>
            <person name="Rocap G."/>
            <person name="Roy S.W."/>
            <person name="Sarai C."/>
            <person name="Schaack S."/>
            <person name="Shirato S."/>
            <person name="Slamovits C.H."/>
            <person name="Spencer D.F."/>
            <person name="Suzuki S."/>
            <person name="Worden A.Z."/>
            <person name="Zauner S."/>
            <person name="Barry K."/>
            <person name="Bell C."/>
            <person name="Bharti A.K."/>
            <person name="Crow J.A."/>
            <person name="Grimwood J."/>
            <person name="Kramer R."/>
            <person name="Lindquist E."/>
            <person name="Lucas S."/>
            <person name="Salamov A."/>
            <person name="McFadden G.I."/>
            <person name="Lane C.E."/>
            <person name="Keeling P.J."/>
            <person name="Gray M.W."/>
            <person name="Grigoriev I.V."/>
            <person name="Archibald J.M."/>
        </authorList>
    </citation>
    <scope>NUCLEOTIDE SEQUENCE</scope>
    <source>
        <strain evidence="5 7">CCMP2712</strain>
    </source>
</reference>
<dbReference type="EnsemblProtists" id="EKX40984">
    <property type="protein sequence ID" value="EKX40984"/>
    <property type="gene ID" value="GUITHDRAFT_43527"/>
</dbReference>
<proteinExistence type="predicted"/>
<keyword evidence="2" id="KW-0808">Transferase</keyword>
<reference evidence="6" key="3">
    <citation type="submission" date="2016-03" db="UniProtKB">
        <authorList>
            <consortium name="EnsemblProtists"/>
        </authorList>
    </citation>
    <scope>IDENTIFICATION</scope>
</reference>
<dbReference type="Pfam" id="PF03618">
    <property type="entry name" value="Kinase-PPPase"/>
    <property type="match status" value="1"/>
</dbReference>
<keyword evidence="1" id="KW-0723">Serine/threonine-protein kinase</keyword>
<dbReference type="EMBL" id="JH993027">
    <property type="protein sequence ID" value="EKX40984.1"/>
    <property type="molecule type" value="Genomic_DNA"/>
</dbReference>
<name>L1IYK5_GUITC</name>
<feature type="non-terminal residue" evidence="5">
    <location>
        <position position="161"/>
    </location>
</feature>
<evidence type="ECO:0000313" key="7">
    <source>
        <dbReference type="Proteomes" id="UP000011087"/>
    </source>
</evidence>
<dbReference type="HOGENOM" id="CLU_046206_2_1_1"/>
<keyword evidence="3" id="KW-0547">Nucleotide-binding</keyword>
<evidence type="ECO:0000256" key="1">
    <source>
        <dbReference type="ARBA" id="ARBA00022527"/>
    </source>
</evidence>
<dbReference type="InterPro" id="IPR005177">
    <property type="entry name" value="Kinase-pyrophosphorylase"/>
</dbReference>
<evidence type="ECO:0000256" key="2">
    <source>
        <dbReference type="ARBA" id="ARBA00022679"/>
    </source>
</evidence>
<accession>L1IYK5</accession>
<sequence>KRKPLSDKYFKRVEAVEFTIKQDDGAQCRNLQKADVILLGVSRRQETPLSMYLAQQFGYKVANVPLVLNIQPPSEIFEVDPRRVFGLIIQPQYLRRIRTRRLAGTGVDTETIGKSMGSFDYSNIKYIQEELKWARDLYAAHPEWSVVDVTGRAVEENAAII</sequence>
<dbReference type="PANTHER" id="PTHR31756">
    <property type="entry name" value="PYRUVATE, PHOSPHATE DIKINASE REGULATORY PROTEIN 1, CHLOROPLASTIC"/>
    <property type="match status" value="1"/>
</dbReference>
<dbReference type="eggNOG" id="ENOG502SAAN">
    <property type="taxonomic scope" value="Eukaryota"/>
</dbReference>
<evidence type="ECO:0000313" key="6">
    <source>
        <dbReference type="EnsemblProtists" id="EKX40984"/>
    </source>
</evidence>
<reference evidence="7" key="2">
    <citation type="submission" date="2012-11" db="EMBL/GenBank/DDBJ databases">
        <authorList>
            <person name="Kuo A."/>
            <person name="Curtis B.A."/>
            <person name="Tanifuji G."/>
            <person name="Burki F."/>
            <person name="Gruber A."/>
            <person name="Irimia M."/>
            <person name="Maruyama S."/>
            <person name="Arias M.C."/>
            <person name="Ball S.G."/>
            <person name="Gile G.H."/>
            <person name="Hirakawa Y."/>
            <person name="Hopkins J.F."/>
            <person name="Rensing S.A."/>
            <person name="Schmutz J."/>
            <person name="Symeonidi A."/>
            <person name="Elias M."/>
            <person name="Eveleigh R.J."/>
            <person name="Herman E.K."/>
            <person name="Klute M.J."/>
            <person name="Nakayama T."/>
            <person name="Obornik M."/>
            <person name="Reyes-Prieto A."/>
            <person name="Armbrust E.V."/>
            <person name="Aves S.J."/>
            <person name="Beiko R.G."/>
            <person name="Coutinho P."/>
            <person name="Dacks J.B."/>
            <person name="Durnford D.G."/>
            <person name="Fast N.M."/>
            <person name="Green B.R."/>
            <person name="Grisdale C."/>
            <person name="Hempe F."/>
            <person name="Henrissat B."/>
            <person name="Hoppner M.P."/>
            <person name="Ishida K.-I."/>
            <person name="Kim E."/>
            <person name="Koreny L."/>
            <person name="Kroth P.G."/>
            <person name="Liu Y."/>
            <person name="Malik S.-B."/>
            <person name="Maier U.G."/>
            <person name="McRose D."/>
            <person name="Mock T."/>
            <person name="Neilson J.A."/>
            <person name="Onodera N.T."/>
            <person name="Poole A.M."/>
            <person name="Pritham E.J."/>
            <person name="Richards T.A."/>
            <person name="Rocap G."/>
            <person name="Roy S.W."/>
            <person name="Sarai C."/>
            <person name="Schaack S."/>
            <person name="Shirato S."/>
            <person name="Slamovits C.H."/>
            <person name="Spencer D.F."/>
            <person name="Suzuki S."/>
            <person name="Worden A.Z."/>
            <person name="Zauner S."/>
            <person name="Barry K."/>
            <person name="Bell C."/>
            <person name="Bharti A.K."/>
            <person name="Crow J.A."/>
            <person name="Grimwood J."/>
            <person name="Kramer R."/>
            <person name="Lindquist E."/>
            <person name="Lucas S."/>
            <person name="Salamov A."/>
            <person name="McFadden G.I."/>
            <person name="Lane C.E."/>
            <person name="Keeling P.J."/>
            <person name="Gray M.W."/>
            <person name="Grigoriev I.V."/>
            <person name="Archibald J.M."/>
        </authorList>
    </citation>
    <scope>NUCLEOTIDE SEQUENCE</scope>
    <source>
        <strain evidence="7">CCMP2712</strain>
    </source>
</reference>
<protein>
    <submittedName>
        <fullName evidence="5 6">Uncharacterized protein</fullName>
    </submittedName>
</protein>
<dbReference type="KEGG" id="gtt:GUITHDRAFT_43527"/>
<dbReference type="OMA" id="SEMDHIH"/>
<evidence type="ECO:0000256" key="4">
    <source>
        <dbReference type="ARBA" id="ARBA00022777"/>
    </source>
</evidence>
<dbReference type="GO" id="GO:0005524">
    <property type="term" value="F:ATP binding"/>
    <property type="evidence" value="ECO:0007669"/>
    <property type="project" value="InterPro"/>
</dbReference>
<gene>
    <name evidence="5" type="ORF">GUITHDRAFT_43527</name>
</gene>
<dbReference type="Proteomes" id="UP000011087">
    <property type="component" value="Unassembled WGS sequence"/>
</dbReference>
<dbReference type="GeneID" id="17297576"/>
<keyword evidence="4" id="KW-0418">Kinase</keyword>
<keyword evidence="7" id="KW-1185">Reference proteome</keyword>
<feature type="non-terminal residue" evidence="5">
    <location>
        <position position="1"/>
    </location>
</feature>
<evidence type="ECO:0000256" key="3">
    <source>
        <dbReference type="ARBA" id="ARBA00022741"/>
    </source>
</evidence>
<dbReference type="PaxDb" id="55529-EKX40984"/>
<organism evidence="5">
    <name type="scientific">Guillardia theta (strain CCMP2712)</name>
    <name type="common">Cryptophyte</name>
    <dbReference type="NCBI Taxonomy" id="905079"/>
    <lineage>
        <taxon>Eukaryota</taxon>
        <taxon>Cryptophyceae</taxon>
        <taxon>Pyrenomonadales</taxon>
        <taxon>Geminigeraceae</taxon>
        <taxon>Guillardia</taxon>
    </lineage>
</organism>
<dbReference type="PANTHER" id="PTHR31756:SF3">
    <property type="entry name" value="PYRUVATE, PHOSPHATE DIKINASE REGULATORY PROTEIN 1, CHLOROPLASTIC"/>
    <property type="match status" value="1"/>
</dbReference>